<keyword evidence="5" id="KW-0175">Coiled coil</keyword>
<accession>A0A9N8V9A5</accession>
<dbReference type="GO" id="GO:0005524">
    <property type="term" value="F:ATP binding"/>
    <property type="evidence" value="ECO:0007669"/>
    <property type="project" value="UniProtKB-KW"/>
</dbReference>
<feature type="region of interest" description="Disordered" evidence="6">
    <location>
        <begin position="21"/>
        <end position="40"/>
    </location>
</feature>
<feature type="coiled-coil region" evidence="5">
    <location>
        <begin position="40"/>
        <end position="74"/>
    </location>
</feature>
<keyword evidence="1" id="KW-0547">Nucleotide-binding</keyword>
<protein>
    <submittedName>
        <fullName evidence="7">4689_t:CDS:1</fullName>
    </submittedName>
</protein>
<proteinExistence type="predicted"/>
<reference evidence="7" key="1">
    <citation type="submission" date="2021-06" db="EMBL/GenBank/DDBJ databases">
        <authorList>
            <person name="Kallberg Y."/>
            <person name="Tangrot J."/>
            <person name="Rosling A."/>
        </authorList>
    </citation>
    <scope>NUCLEOTIDE SEQUENCE</scope>
    <source>
        <strain evidence="7">MT106</strain>
    </source>
</reference>
<dbReference type="AlphaFoldDB" id="A0A9N8V9A5"/>
<feature type="compositionally biased region" description="Basic residues" evidence="6">
    <location>
        <begin position="141"/>
        <end position="155"/>
    </location>
</feature>
<dbReference type="OrthoDB" id="10253254at2759"/>
<dbReference type="PANTHER" id="PTHR18934">
    <property type="entry name" value="ATP-DEPENDENT RNA HELICASE"/>
    <property type="match status" value="1"/>
</dbReference>
<evidence type="ECO:0000256" key="6">
    <source>
        <dbReference type="SAM" id="MobiDB-lite"/>
    </source>
</evidence>
<organism evidence="7 8">
    <name type="scientific">Ambispora gerdemannii</name>
    <dbReference type="NCBI Taxonomy" id="144530"/>
    <lineage>
        <taxon>Eukaryota</taxon>
        <taxon>Fungi</taxon>
        <taxon>Fungi incertae sedis</taxon>
        <taxon>Mucoromycota</taxon>
        <taxon>Glomeromycotina</taxon>
        <taxon>Glomeromycetes</taxon>
        <taxon>Archaeosporales</taxon>
        <taxon>Ambisporaceae</taxon>
        <taxon>Ambispora</taxon>
    </lineage>
</organism>
<evidence type="ECO:0000313" key="8">
    <source>
        <dbReference type="Proteomes" id="UP000789831"/>
    </source>
</evidence>
<dbReference type="GO" id="GO:0016787">
    <property type="term" value="F:hydrolase activity"/>
    <property type="evidence" value="ECO:0007669"/>
    <property type="project" value="UniProtKB-KW"/>
</dbReference>
<dbReference type="SUPFAM" id="SSF52540">
    <property type="entry name" value="P-loop containing nucleoside triphosphate hydrolases"/>
    <property type="match status" value="1"/>
</dbReference>
<evidence type="ECO:0000256" key="5">
    <source>
        <dbReference type="SAM" id="Coils"/>
    </source>
</evidence>
<name>A0A9N8V9A5_9GLOM</name>
<gene>
    <name evidence="7" type="ORF">AGERDE_LOCUS1207</name>
</gene>
<dbReference type="InterPro" id="IPR027417">
    <property type="entry name" value="P-loop_NTPase"/>
</dbReference>
<keyword evidence="8" id="KW-1185">Reference proteome</keyword>
<dbReference type="GO" id="GO:0003723">
    <property type="term" value="F:RNA binding"/>
    <property type="evidence" value="ECO:0007669"/>
    <property type="project" value="TreeGrafter"/>
</dbReference>
<evidence type="ECO:0000256" key="1">
    <source>
        <dbReference type="ARBA" id="ARBA00022741"/>
    </source>
</evidence>
<evidence type="ECO:0000256" key="4">
    <source>
        <dbReference type="ARBA" id="ARBA00022840"/>
    </source>
</evidence>
<dbReference type="GO" id="GO:0004386">
    <property type="term" value="F:helicase activity"/>
    <property type="evidence" value="ECO:0007669"/>
    <property type="project" value="UniProtKB-KW"/>
</dbReference>
<dbReference type="GO" id="GO:0000462">
    <property type="term" value="P:maturation of SSU-rRNA from tricistronic rRNA transcript (SSU-rRNA, 5.8S rRNA, LSU-rRNA)"/>
    <property type="evidence" value="ECO:0007669"/>
    <property type="project" value="TreeGrafter"/>
</dbReference>
<evidence type="ECO:0000256" key="2">
    <source>
        <dbReference type="ARBA" id="ARBA00022801"/>
    </source>
</evidence>
<comment type="caution">
    <text evidence="7">The sequence shown here is derived from an EMBL/GenBank/DDBJ whole genome shotgun (WGS) entry which is preliminary data.</text>
</comment>
<feature type="compositionally biased region" description="Basic and acidic residues" evidence="6">
    <location>
        <begin position="94"/>
        <end position="103"/>
    </location>
</feature>
<feature type="region of interest" description="Disordered" evidence="6">
    <location>
        <begin position="75"/>
        <end position="199"/>
    </location>
</feature>
<evidence type="ECO:0000313" key="7">
    <source>
        <dbReference type="EMBL" id="CAG8442954.1"/>
    </source>
</evidence>
<sequence length="345" mass="39844">MTKRRQRFNAKGRNLVKDNAQAKITPVTDEKESSSNLDTNAFEIEIKSKEERERENLEKRIRDERDTMREKIRKALYEEKMGLPRSDPNEEDEKLNTLKKKDYSNPQDQINSEDKKSIGTPTVIIGSALKRGPNEEFITPPKKKKKKKKERRIKRQLTEEDDDSLDNSSNSDFDSDKETGSLNMKEIEDETNSNFESKRKAESFKEWAIEQMGMKPKDSENTNLSHIQLPKIISDGQDITSDEFLIYDAVENKQPKKAFYVTVKRKPEIQAARIELPIYGEEQIIMEAIIENPVVIICGETGSGKTTQVPQFLYEAGYGNPNSGKLSRFITELFHLKTWIDILFV</sequence>
<keyword evidence="2" id="KW-0378">Hydrolase</keyword>
<evidence type="ECO:0000256" key="3">
    <source>
        <dbReference type="ARBA" id="ARBA00022806"/>
    </source>
</evidence>
<dbReference type="Gene3D" id="3.40.50.300">
    <property type="entry name" value="P-loop containing nucleotide triphosphate hydrolases"/>
    <property type="match status" value="1"/>
</dbReference>
<dbReference type="Proteomes" id="UP000789831">
    <property type="component" value="Unassembled WGS sequence"/>
</dbReference>
<keyword evidence="4" id="KW-0067">ATP-binding</keyword>
<dbReference type="EMBL" id="CAJVPL010000079">
    <property type="protein sequence ID" value="CAG8442954.1"/>
    <property type="molecule type" value="Genomic_DNA"/>
</dbReference>
<keyword evidence="3" id="KW-0347">Helicase</keyword>
<dbReference type="GO" id="GO:0005730">
    <property type="term" value="C:nucleolus"/>
    <property type="evidence" value="ECO:0007669"/>
    <property type="project" value="TreeGrafter"/>
</dbReference>
<dbReference type="PANTHER" id="PTHR18934:SF99">
    <property type="entry name" value="ATP-DEPENDENT RNA HELICASE DHX37-RELATED"/>
    <property type="match status" value="1"/>
</dbReference>